<dbReference type="EMBL" id="CP033241">
    <property type="protein sequence ID" value="AZF84233.1"/>
    <property type="molecule type" value="Genomic_DNA"/>
</dbReference>
<dbReference type="EMBL" id="CP033236">
    <property type="protein sequence ID" value="AZF71201.1"/>
    <property type="molecule type" value="Genomic_DNA"/>
</dbReference>
<evidence type="ECO:0000313" key="3">
    <source>
        <dbReference type="EMBL" id="AKA74102.1"/>
    </source>
</evidence>
<accession>A0A0E3MGL5</accession>
<dbReference type="EMBL" id="CP011055">
    <property type="protein sequence ID" value="AKA74102.1"/>
    <property type="molecule type" value="Genomic_DNA"/>
</dbReference>
<dbReference type="PATRIC" id="fig|2287.6.peg.1927"/>
<dbReference type="Proteomes" id="UP000594632">
    <property type="component" value="Chromosome"/>
</dbReference>
<dbReference type="Proteomes" id="UP000275843">
    <property type="component" value="Chromosome"/>
</dbReference>
<evidence type="ECO:0000313" key="15">
    <source>
        <dbReference type="Proteomes" id="UP000033085"/>
    </source>
</evidence>
<dbReference type="NCBIfam" id="NF001647">
    <property type="entry name" value="PRK00420.1-4"/>
    <property type="match status" value="1"/>
</dbReference>
<evidence type="ECO:0000313" key="12">
    <source>
        <dbReference type="EMBL" id="AZF84233.1"/>
    </source>
</evidence>
<name>A0A0E3MGL5_SACSO</name>
<reference evidence="17 18" key="2">
    <citation type="journal article" date="2018" name="Proc. Natl. Acad. Sci. U.S.A.">
        <title>Nonmutational mechanism of inheritance in the Archaeon Sulfolobus solfataricus.</title>
        <authorList>
            <person name="Payne S."/>
            <person name="McCarthy S."/>
            <person name="Johnson T."/>
            <person name="North E."/>
            <person name="Blum P."/>
        </authorList>
    </citation>
    <scope>NUCLEOTIDE SEQUENCE [LARGE SCALE GENOMIC DNA]</scope>
    <source>
        <strain evidence="7 17">SARC-H</strain>
        <strain evidence="8 21">SARC-I</strain>
        <strain evidence="10 22">SARC-N</strain>
        <strain evidence="11 23">SARC-O</strain>
        <strain evidence="12 18">SUL120</strain>
        <strain evidence="6 19">SULG</strain>
        <strain evidence="9 20">SULM</strain>
    </source>
</reference>
<dbReference type="EMBL" id="CP033240">
    <property type="protein sequence ID" value="AZF81657.1"/>
    <property type="molecule type" value="Genomic_DNA"/>
</dbReference>
<dbReference type="KEGG" id="ssoa:SULA_1872"/>
<sequence length="118" mass="13333">MTNESEVGVKKAAELLRQGATMLEEACPICKMPLFKLKNGDVLCPVHGKVYIVKSDDEEKVIKRNLQLDEIENILIDGLYLSAKKIKEDPSDSETIVQIVRYLDALERLRKIKSNSSE</sequence>
<reference evidence="5" key="3">
    <citation type="submission" date="2018-10" db="EMBL/GenBank/DDBJ databases">
        <authorList>
            <person name="McCarthy S."/>
            <person name="Gradnigo J."/>
            <person name="Johnson T."/>
            <person name="Payne S."/>
            <person name="Lipzen A."/>
            <person name="Schackwitz W."/>
            <person name="Martin J."/>
            <person name="Moriyama E."/>
            <person name="Blum P."/>
        </authorList>
    </citation>
    <scope>NUCLEOTIDE SEQUENCE</scope>
    <source>
        <strain evidence="3">SARC-B</strain>
        <strain evidence="4">SARC-C</strain>
        <strain evidence="5">SULA</strain>
    </source>
</reference>
<evidence type="ECO:0000313" key="21">
    <source>
        <dbReference type="Proteomes" id="UP000275843"/>
    </source>
</evidence>
<dbReference type="KEGG" id="ssol:SULB_1873"/>
<gene>
    <name evidence="13" type="ORF">HFC64_15560</name>
    <name evidence="5" type="ORF">SULA_1872</name>
    <name evidence="3" type="ORF">SULB_1873</name>
    <name evidence="4" type="ORF">SULC_1871</name>
    <name evidence="6" type="ORF">SULG_09405</name>
    <name evidence="7" type="ORF">SULH_09405</name>
    <name evidence="8" type="ORF">SULI_09405</name>
    <name evidence="9" type="ORF">SULM_09395</name>
    <name evidence="10" type="ORF">SULN_09395</name>
    <name evidence="11" type="ORF">SULO_09405</name>
    <name evidence="12" type="ORF">SULZ_09330</name>
</gene>
<dbReference type="Proteomes" id="UP000267993">
    <property type="component" value="Chromosome"/>
</dbReference>
<evidence type="ECO:0000313" key="10">
    <source>
        <dbReference type="EMBL" id="AZF79052.1"/>
    </source>
</evidence>
<dbReference type="EMBL" id="CP011056">
    <property type="protein sequence ID" value="AKA76800.1"/>
    <property type="molecule type" value="Genomic_DNA"/>
</dbReference>
<evidence type="ECO:0000313" key="14">
    <source>
        <dbReference type="Proteomes" id="UP000033057"/>
    </source>
</evidence>
<dbReference type="InterPro" id="IPR022954">
    <property type="entry name" value="UPF0148"/>
</dbReference>
<dbReference type="Proteomes" id="UP000278715">
    <property type="component" value="Chromosome"/>
</dbReference>
<dbReference type="Proteomes" id="UP000033057">
    <property type="component" value="Chromosome"/>
</dbReference>
<dbReference type="Proteomes" id="UP000033106">
    <property type="component" value="Chromosome"/>
</dbReference>
<evidence type="ECO:0000313" key="9">
    <source>
        <dbReference type="EMBL" id="AZF76444.1"/>
    </source>
</evidence>
<evidence type="ECO:0000256" key="1">
    <source>
        <dbReference type="ARBA" id="ARBA00011077"/>
    </source>
</evidence>
<proteinExistence type="inferred from homology"/>
<evidence type="ECO:0000313" key="13">
    <source>
        <dbReference type="EMBL" id="QPG51046.1"/>
    </source>
</evidence>
<evidence type="ECO:0000313" key="22">
    <source>
        <dbReference type="Proteomes" id="UP000278715"/>
    </source>
</evidence>
<evidence type="ECO:0000313" key="24">
    <source>
        <dbReference type="Proteomes" id="UP000594632"/>
    </source>
</evidence>
<dbReference type="EMBL" id="CP033239">
    <property type="protein sequence ID" value="AZF79052.1"/>
    <property type="molecule type" value="Genomic_DNA"/>
</dbReference>
<evidence type="ECO:0000313" key="11">
    <source>
        <dbReference type="EMBL" id="AZF81657.1"/>
    </source>
</evidence>
<dbReference type="EMBL" id="CP033235">
    <property type="protein sequence ID" value="AZF68581.1"/>
    <property type="molecule type" value="Genomic_DNA"/>
</dbReference>
<evidence type="ECO:0000313" key="16">
    <source>
        <dbReference type="Proteomes" id="UP000033106"/>
    </source>
</evidence>
<evidence type="ECO:0000313" key="6">
    <source>
        <dbReference type="EMBL" id="AZF68581.1"/>
    </source>
</evidence>
<dbReference type="EMBL" id="CP033238">
    <property type="protein sequence ID" value="AZF76444.1"/>
    <property type="molecule type" value="Genomic_DNA"/>
</dbReference>
<dbReference type="RefSeq" id="WP_009991376.1">
    <property type="nucleotide sequence ID" value="NZ_CP011055.2"/>
</dbReference>
<dbReference type="Proteomes" id="UP000273194">
    <property type="component" value="Chromosome"/>
</dbReference>
<dbReference type="EMBL" id="CP050869">
    <property type="protein sequence ID" value="QPG51046.1"/>
    <property type="molecule type" value="Genomic_DNA"/>
</dbReference>
<dbReference type="GeneID" id="44129788"/>
<evidence type="ECO:0000313" key="17">
    <source>
        <dbReference type="Proteomes" id="UP000267993"/>
    </source>
</evidence>
<evidence type="ECO:0000313" key="7">
    <source>
        <dbReference type="EMBL" id="AZF71201.1"/>
    </source>
</evidence>
<organism evidence="5 16">
    <name type="scientific">Saccharolobus solfataricus</name>
    <name type="common">Sulfolobus solfataricus</name>
    <dbReference type="NCBI Taxonomy" id="2287"/>
    <lineage>
        <taxon>Archaea</taxon>
        <taxon>Thermoproteota</taxon>
        <taxon>Thermoprotei</taxon>
        <taxon>Sulfolobales</taxon>
        <taxon>Sulfolobaceae</taxon>
        <taxon>Saccharolobus</taxon>
    </lineage>
</organism>
<dbReference type="Pfam" id="PF06677">
    <property type="entry name" value="Auto_anti-p27"/>
    <property type="match status" value="1"/>
</dbReference>
<evidence type="ECO:0000256" key="2">
    <source>
        <dbReference type="HAMAP-Rule" id="MF_00343"/>
    </source>
</evidence>
<reference evidence="13 24" key="4">
    <citation type="journal article" date="2020" name="Nat. Commun.">
        <title>The structures of two archaeal type IV pili illuminate evolutionary relationships.</title>
        <authorList>
            <person name="Wang F."/>
            <person name="Baquero D.P."/>
            <person name="Su Z."/>
            <person name="Beltran L.C."/>
            <person name="Prangishvili D."/>
            <person name="Krupovic M."/>
            <person name="Egelman E.H."/>
        </authorList>
    </citation>
    <scope>NUCLEOTIDE SEQUENCE [LARGE SCALE GENOMIC DNA]</scope>
    <source>
        <strain evidence="13 24">POZ149</strain>
    </source>
</reference>
<comment type="similarity">
    <text evidence="1 2">Belongs to the UPF0148 family.</text>
</comment>
<evidence type="ECO:0000313" key="5">
    <source>
        <dbReference type="EMBL" id="AKA79493.1"/>
    </source>
</evidence>
<dbReference type="NCBIfam" id="NF001644">
    <property type="entry name" value="PRK00420.1-1"/>
    <property type="match status" value="1"/>
</dbReference>
<dbReference type="InterPro" id="IPR009563">
    <property type="entry name" value="SSSCA1"/>
</dbReference>
<dbReference type="Proteomes" id="UP000273443">
    <property type="component" value="Chromosome"/>
</dbReference>
<dbReference type="AlphaFoldDB" id="A0A0E3MGL5"/>
<evidence type="ECO:0000313" key="8">
    <source>
        <dbReference type="EMBL" id="AZF73821.1"/>
    </source>
</evidence>
<dbReference type="KEGG" id="ssof:SULC_1871"/>
<dbReference type="Proteomes" id="UP000269431">
    <property type="component" value="Chromosome"/>
</dbReference>
<evidence type="ECO:0000313" key="18">
    <source>
        <dbReference type="Proteomes" id="UP000269431"/>
    </source>
</evidence>
<dbReference type="EMBL" id="CP011057">
    <property type="protein sequence ID" value="AKA79493.1"/>
    <property type="molecule type" value="Genomic_DNA"/>
</dbReference>
<evidence type="ECO:0000313" key="23">
    <source>
        <dbReference type="Proteomes" id="UP000282269"/>
    </source>
</evidence>
<dbReference type="HAMAP" id="MF_00343">
    <property type="entry name" value="UPF0148"/>
    <property type="match status" value="1"/>
</dbReference>
<dbReference type="Proteomes" id="UP000282269">
    <property type="component" value="Chromosome"/>
</dbReference>
<reference evidence="14 15" key="1">
    <citation type="journal article" date="2015" name="Genome Announc.">
        <title>Complete Genome Sequence of Sulfolobus solfataricus Strain 98/2 and Evolved Derivatives.</title>
        <authorList>
            <person name="McCarthy S."/>
            <person name="Gradnigo J."/>
            <person name="Johnson T."/>
            <person name="Payne S."/>
            <person name="Lipzen A."/>
            <person name="Martin J."/>
            <person name="Schackwitz W."/>
            <person name="Moriyama E."/>
            <person name="Blum P."/>
        </authorList>
    </citation>
    <scope>NUCLEOTIDE SEQUENCE [LARGE SCALE GENOMIC DNA]</scope>
    <source>
        <strain evidence="14">98/2 SULC</strain>
        <strain evidence="3">SARC-B</strain>
        <strain evidence="4">SARC-C</strain>
        <strain evidence="5 16">SULA</strain>
        <strain evidence="15">SULB</strain>
    </source>
</reference>
<dbReference type="Proteomes" id="UP000033085">
    <property type="component" value="Chromosome"/>
</dbReference>
<dbReference type="EMBL" id="CP033237">
    <property type="protein sequence ID" value="AZF73821.1"/>
    <property type="molecule type" value="Genomic_DNA"/>
</dbReference>
<evidence type="ECO:0000313" key="20">
    <source>
        <dbReference type="Proteomes" id="UP000273443"/>
    </source>
</evidence>
<evidence type="ECO:0000313" key="19">
    <source>
        <dbReference type="Proteomes" id="UP000273194"/>
    </source>
</evidence>
<protein>
    <recommendedName>
        <fullName evidence="2">UPF0148 protein HFC64_15560</fullName>
    </recommendedName>
</protein>
<evidence type="ECO:0000313" key="4">
    <source>
        <dbReference type="EMBL" id="AKA76800.1"/>
    </source>
</evidence>